<evidence type="ECO:0000313" key="2">
    <source>
        <dbReference type="Proteomes" id="UP000678895"/>
    </source>
</evidence>
<name>A0A920CNP9_9BACL</name>
<dbReference type="RefSeq" id="WP_301628507.1">
    <property type="nucleotide sequence ID" value="NZ_BORS01000010.1"/>
</dbReference>
<dbReference type="SUPFAM" id="SSF55729">
    <property type="entry name" value="Acyl-CoA N-acyltransferases (Nat)"/>
    <property type="match status" value="1"/>
</dbReference>
<reference evidence="1" key="1">
    <citation type="submission" date="2021-03" db="EMBL/GenBank/DDBJ databases">
        <title>Antimicrobial resistance genes in bacteria isolated from Japanese honey, and their potential for conferring macrolide and lincosamide resistance in the American foulbrood pathogen Paenibacillus larvae.</title>
        <authorList>
            <person name="Okamoto M."/>
            <person name="Kumagai M."/>
            <person name="Kanamori H."/>
            <person name="Takamatsu D."/>
        </authorList>
    </citation>
    <scope>NUCLEOTIDE SEQUENCE</scope>
    <source>
        <strain evidence="1">J41TS4</strain>
    </source>
</reference>
<dbReference type="AlphaFoldDB" id="A0A920CNP9"/>
<evidence type="ECO:0000313" key="1">
    <source>
        <dbReference type="EMBL" id="GIO43407.1"/>
    </source>
</evidence>
<accession>A0A920CNP9</accession>
<dbReference type="EMBL" id="BORS01000010">
    <property type="protein sequence ID" value="GIO43407.1"/>
    <property type="molecule type" value="Genomic_DNA"/>
</dbReference>
<proteinExistence type="predicted"/>
<evidence type="ECO:0008006" key="3">
    <source>
        <dbReference type="Google" id="ProtNLM"/>
    </source>
</evidence>
<organism evidence="1 2">
    <name type="scientific">Paenibacillus apis</name>
    <dbReference type="NCBI Taxonomy" id="1792174"/>
    <lineage>
        <taxon>Bacteria</taxon>
        <taxon>Bacillati</taxon>
        <taxon>Bacillota</taxon>
        <taxon>Bacilli</taxon>
        <taxon>Bacillales</taxon>
        <taxon>Paenibacillaceae</taxon>
        <taxon>Paenibacillus</taxon>
    </lineage>
</organism>
<dbReference type="InterPro" id="IPR016181">
    <property type="entry name" value="Acyl_CoA_acyltransferase"/>
</dbReference>
<dbReference type="Proteomes" id="UP000678895">
    <property type="component" value="Unassembled WGS sequence"/>
</dbReference>
<comment type="caution">
    <text evidence="1">The sequence shown here is derived from an EMBL/GenBank/DDBJ whole genome shotgun (WGS) entry which is preliminary data.</text>
</comment>
<keyword evidence="2" id="KW-1185">Reference proteome</keyword>
<gene>
    <name evidence="1" type="ORF">J41TS4_31650</name>
</gene>
<protein>
    <recommendedName>
        <fullName evidence="3">N-acetyltransferase</fullName>
    </recommendedName>
</protein>
<sequence length="79" mass="9176">MNLFQGNRVKLTALTEQDAEIYADWSNDSEYLRNLDTDYARPRSAEGYKSDIQATISDLTQMEFGIRQAWEETEEKGCF</sequence>